<sequence>MMEPSTSQCLTGPPTSNLGITAPELLVDVNILPELPDAVRILNVEHLPGSRWARISRVQVCQSDGGEESYFIKISLGHQGRKALEGEFEATSAIYAVVPNFCPKPIAWGSLEGEPDAYFYLCKYHNFTDALPQPGPLCAKLAELHNSDTSPDGKFGFHCTTFNGDMPQKNDWCDTWESFFTGALRYVLQVREERAGPNATLDALLPALYHKVIPRLLRPMESNGRELRPSLVHGDLWFGNTAVERCSGNVIVFDPAGFYGHNEYELGNWRPERNKFRDGGYFEAYHAHIGRTEPKEDYDDRNALYAVYVVCMLLPLLFLCLRLRIILHYYHLPLSL</sequence>
<evidence type="ECO:0000313" key="2">
    <source>
        <dbReference type="Proteomes" id="UP000724584"/>
    </source>
</evidence>
<keyword evidence="1" id="KW-0808">Transferase</keyword>
<comment type="caution">
    <text evidence="1">The sequence shown here is derived from an EMBL/GenBank/DDBJ whole genome shotgun (WGS) entry which is preliminary data.</text>
</comment>
<reference evidence="1 2" key="1">
    <citation type="journal article" date="2021" name="Nat. Commun.">
        <title>Genetic determinants of endophytism in the Arabidopsis root mycobiome.</title>
        <authorList>
            <person name="Mesny F."/>
            <person name="Miyauchi S."/>
            <person name="Thiergart T."/>
            <person name="Pickel B."/>
            <person name="Atanasova L."/>
            <person name="Karlsson M."/>
            <person name="Huettel B."/>
            <person name="Barry K.W."/>
            <person name="Haridas S."/>
            <person name="Chen C."/>
            <person name="Bauer D."/>
            <person name="Andreopoulos W."/>
            <person name="Pangilinan J."/>
            <person name="LaButti K."/>
            <person name="Riley R."/>
            <person name="Lipzen A."/>
            <person name="Clum A."/>
            <person name="Drula E."/>
            <person name="Henrissat B."/>
            <person name="Kohler A."/>
            <person name="Grigoriev I.V."/>
            <person name="Martin F.M."/>
            <person name="Hacquard S."/>
        </authorList>
    </citation>
    <scope>NUCLEOTIDE SEQUENCE [LARGE SCALE GENOMIC DNA]</scope>
    <source>
        <strain evidence="1 2">MPI-SDFR-AT-0079</strain>
    </source>
</reference>
<accession>A0ACB7PKS8</accession>
<proteinExistence type="predicted"/>
<dbReference type="EMBL" id="JAGIZQ010000001">
    <property type="protein sequence ID" value="KAH6649469.1"/>
    <property type="molecule type" value="Genomic_DNA"/>
</dbReference>
<keyword evidence="2" id="KW-1185">Reference proteome</keyword>
<organism evidence="1 2">
    <name type="scientific">Chaetomium tenue</name>
    <dbReference type="NCBI Taxonomy" id="1854479"/>
    <lineage>
        <taxon>Eukaryota</taxon>
        <taxon>Fungi</taxon>
        <taxon>Dikarya</taxon>
        <taxon>Ascomycota</taxon>
        <taxon>Pezizomycotina</taxon>
        <taxon>Sordariomycetes</taxon>
        <taxon>Sordariomycetidae</taxon>
        <taxon>Sordariales</taxon>
        <taxon>Chaetomiaceae</taxon>
        <taxon>Chaetomium</taxon>
    </lineage>
</organism>
<gene>
    <name evidence="1" type="ORF">F5144DRAFT_6341</name>
</gene>
<evidence type="ECO:0000313" key="1">
    <source>
        <dbReference type="EMBL" id="KAH6649469.1"/>
    </source>
</evidence>
<dbReference type="Proteomes" id="UP000724584">
    <property type="component" value="Unassembled WGS sequence"/>
</dbReference>
<keyword evidence="1" id="KW-0418">Kinase</keyword>
<name>A0ACB7PKS8_9PEZI</name>
<protein>
    <submittedName>
        <fullName evidence="1">Fructosamine kinase-domain-containing protein</fullName>
    </submittedName>
</protein>